<sequence>MVRFVSCSSLEVPLGEGSCSGVGCPRSELSVAQGVWRPRFRLDLHGWHCLRSSQGWCPLVAACLAQGWRCCAFDPVPLPSNSNMPPAVCSQFFSSTADEPYFSAFSGLP</sequence>
<evidence type="ECO:0000313" key="1">
    <source>
        <dbReference type="EMBL" id="BAJ90577.1"/>
    </source>
</evidence>
<dbReference type="EMBL" id="AK359366">
    <property type="protein sequence ID" value="BAJ90577.1"/>
    <property type="molecule type" value="mRNA"/>
</dbReference>
<reference evidence="1" key="1">
    <citation type="journal article" date="2011" name="Plant Physiol.">
        <title>Comprehensive sequence analysis of 24,783 barley full-length cDNAs derived from 12 clone libraries.</title>
        <authorList>
            <person name="Matsumoto T."/>
            <person name="Tanaka T."/>
            <person name="Sakai H."/>
            <person name="Amano N."/>
            <person name="Kanamori H."/>
            <person name="Kurita K."/>
            <person name="Kikuta A."/>
            <person name="Kamiya K."/>
            <person name="Yamamoto M."/>
            <person name="Ikawa H."/>
            <person name="Fujii N."/>
            <person name="Hori K."/>
            <person name="Itoh T."/>
            <person name="Sato K."/>
        </authorList>
    </citation>
    <scope>NUCLEOTIDE SEQUENCE</scope>
    <source>
        <tissue evidence="1">Shoot</tissue>
        <tissue evidence="2">Shoot and root</tissue>
    </source>
</reference>
<accession>F2D656</accession>
<dbReference type="EMBL" id="AK367385">
    <property type="protein sequence ID" value="BAJ98588.1"/>
    <property type="molecule type" value="mRNA"/>
</dbReference>
<name>F2D656_HORVV</name>
<evidence type="ECO:0000313" key="2">
    <source>
        <dbReference type="EMBL" id="BAJ98588.1"/>
    </source>
</evidence>
<proteinExistence type="evidence at transcript level"/>
<protein>
    <submittedName>
        <fullName evidence="1">Predicted protein</fullName>
    </submittedName>
</protein>
<organism evidence="1">
    <name type="scientific">Hordeum vulgare subsp. vulgare</name>
    <name type="common">Domesticated barley</name>
    <dbReference type="NCBI Taxonomy" id="112509"/>
    <lineage>
        <taxon>Eukaryota</taxon>
        <taxon>Viridiplantae</taxon>
        <taxon>Streptophyta</taxon>
        <taxon>Embryophyta</taxon>
        <taxon>Tracheophyta</taxon>
        <taxon>Spermatophyta</taxon>
        <taxon>Magnoliopsida</taxon>
        <taxon>Liliopsida</taxon>
        <taxon>Poales</taxon>
        <taxon>Poaceae</taxon>
        <taxon>BOP clade</taxon>
        <taxon>Pooideae</taxon>
        <taxon>Triticodae</taxon>
        <taxon>Triticeae</taxon>
        <taxon>Hordeinae</taxon>
        <taxon>Hordeum</taxon>
    </lineage>
</organism>
<dbReference type="AlphaFoldDB" id="F2D656"/>